<dbReference type="InterPro" id="IPR003510">
    <property type="entry name" value="Fumarate_red_C"/>
</dbReference>
<evidence type="ECO:0008006" key="8">
    <source>
        <dbReference type="Google" id="ProtNLM"/>
    </source>
</evidence>
<evidence type="ECO:0000256" key="3">
    <source>
        <dbReference type="ARBA" id="ARBA00022989"/>
    </source>
</evidence>
<dbReference type="SUPFAM" id="SSF81343">
    <property type="entry name" value="Fumarate reductase respiratory complex transmembrane subunits"/>
    <property type="match status" value="1"/>
</dbReference>
<dbReference type="InterPro" id="IPR034804">
    <property type="entry name" value="SQR/QFR_C/D"/>
</dbReference>
<dbReference type="EMBL" id="BAAAQX010000001">
    <property type="protein sequence ID" value="GAA2204762.1"/>
    <property type="molecule type" value="Genomic_DNA"/>
</dbReference>
<accession>A0ABP5P2N9</accession>
<dbReference type="RefSeq" id="WP_344470551.1">
    <property type="nucleotide sequence ID" value="NZ_BAAAQX010000001.1"/>
</dbReference>
<feature type="transmembrane region" description="Helical" evidence="5">
    <location>
        <begin position="71"/>
        <end position="92"/>
    </location>
</feature>
<proteinExistence type="predicted"/>
<keyword evidence="7" id="KW-1185">Reference proteome</keyword>
<sequence length="134" mass="14981">MRNDVTPGAVYRPRRDNLWFARTRNYTIFVLRELTSVFVAWSIAFLLMLIAAVLDGSLAAFAALAARPWMIALNVLALAATAFHAVTFLNLAPKATVVRLDGYRLPAWMIQGGNHSLWLAVSLVITFFVLRGFR</sequence>
<feature type="transmembrane region" description="Helical" evidence="5">
    <location>
        <begin position="38"/>
        <end position="64"/>
    </location>
</feature>
<keyword evidence="1" id="KW-1003">Cell membrane</keyword>
<keyword evidence="2 5" id="KW-0812">Transmembrane</keyword>
<comment type="caution">
    <text evidence="6">The sequence shown here is derived from an EMBL/GenBank/DDBJ whole genome shotgun (WGS) entry which is preliminary data.</text>
</comment>
<gene>
    <name evidence="6" type="ORF">GCM10009850_005270</name>
</gene>
<feature type="transmembrane region" description="Helical" evidence="5">
    <location>
        <begin position="112"/>
        <end position="130"/>
    </location>
</feature>
<evidence type="ECO:0000256" key="1">
    <source>
        <dbReference type="ARBA" id="ARBA00022475"/>
    </source>
</evidence>
<evidence type="ECO:0000256" key="4">
    <source>
        <dbReference type="ARBA" id="ARBA00023136"/>
    </source>
</evidence>
<evidence type="ECO:0000313" key="6">
    <source>
        <dbReference type="EMBL" id="GAA2204762.1"/>
    </source>
</evidence>
<dbReference type="Gene3D" id="1.20.1300.10">
    <property type="entry name" value="Fumarate reductase/succinate dehydrogenase, transmembrane subunit"/>
    <property type="match status" value="1"/>
</dbReference>
<keyword evidence="4 5" id="KW-0472">Membrane</keyword>
<dbReference type="Pfam" id="PF02300">
    <property type="entry name" value="Fumarate_red_C"/>
    <property type="match status" value="1"/>
</dbReference>
<keyword evidence="3 5" id="KW-1133">Transmembrane helix</keyword>
<organism evidence="6 7">
    <name type="scientific">Nonomuraea monospora</name>
    <dbReference type="NCBI Taxonomy" id="568818"/>
    <lineage>
        <taxon>Bacteria</taxon>
        <taxon>Bacillati</taxon>
        <taxon>Actinomycetota</taxon>
        <taxon>Actinomycetes</taxon>
        <taxon>Streptosporangiales</taxon>
        <taxon>Streptosporangiaceae</taxon>
        <taxon>Nonomuraea</taxon>
    </lineage>
</organism>
<protein>
    <recommendedName>
        <fullName evidence="8">Fumarate reductase subunit C</fullName>
    </recommendedName>
</protein>
<evidence type="ECO:0000256" key="5">
    <source>
        <dbReference type="SAM" id="Phobius"/>
    </source>
</evidence>
<name>A0ABP5P2N9_9ACTN</name>
<evidence type="ECO:0000256" key="2">
    <source>
        <dbReference type="ARBA" id="ARBA00022692"/>
    </source>
</evidence>
<dbReference type="Proteomes" id="UP001499843">
    <property type="component" value="Unassembled WGS sequence"/>
</dbReference>
<reference evidence="7" key="1">
    <citation type="journal article" date="2019" name="Int. J. Syst. Evol. Microbiol.">
        <title>The Global Catalogue of Microorganisms (GCM) 10K type strain sequencing project: providing services to taxonomists for standard genome sequencing and annotation.</title>
        <authorList>
            <consortium name="The Broad Institute Genomics Platform"/>
            <consortium name="The Broad Institute Genome Sequencing Center for Infectious Disease"/>
            <person name="Wu L."/>
            <person name="Ma J."/>
        </authorList>
    </citation>
    <scope>NUCLEOTIDE SEQUENCE [LARGE SCALE GENOMIC DNA]</scope>
    <source>
        <strain evidence="7">JCM 16114</strain>
    </source>
</reference>
<evidence type="ECO:0000313" key="7">
    <source>
        <dbReference type="Proteomes" id="UP001499843"/>
    </source>
</evidence>